<sequence length="381" mass="43462">MPREKSNQSSDAGPSNRYEEHLDSLPYLSSDPIQSFTPDLNYRHQTNTPAPLFEVPQPISDPESLRRVGPDRKKIYVLYNDMSKEQFIAWWLQTQYATVEGNGKRINWKSKHSSEVWDNFDQVAHQLTGEAKVMCRRCGKVLPHPQEKGDGTNSMKRHLGSNSCRRVTSDQSQQQGIQQSFEFASQLSPQQPKRVFTQEQWARKQVILLAKSSLPFQFLAHKDFAELIELAQLAPSTPQLLNPVTARRRLQSMVKEGQERVLLDLPPTAKLSIALDCWTSPFQQAFMAITGYFIDKDWKYRETLLGFEPLHGAHSGVNLSTILMELLQKYDIVNRVLAITTDNASNNNTLIENIQESIQSLRLPNQALIVRIPCLAHVIQL</sequence>
<keyword evidence="5" id="KW-0805">Transcription regulation</keyword>
<dbReference type="GO" id="GO:0003677">
    <property type="term" value="F:DNA binding"/>
    <property type="evidence" value="ECO:0007669"/>
    <property type="project" value="InterPro"/>
</dbReference>
<keyword evidence="12" id="KW-1185">Reference proteome</keyword>
<evidence type="ECO:0000313" key="12">
    <source>
        <dbReference type="Proteomes" id="UP000191672"/>
    </source>
</evidence>
<name>A0A1V6NLG3_9EURO</name>
<evidence type="ECO:0000256" key="3">
    <source>
        <dbReference type="ARBA" id="ARBA00022771"/>
    </source>
</evidence>
<keyword evidence="2" id="KW-0479">Metal-binding</keyword>
<dbReference type="InterPro" id="IPR003656">
    <property type="entry name" value="Znf_BED"/>
</dbReference>
<dbReference type="InterPro" id="IPR052035">
    <property type="entry name" value="ZnF_BED_domain_contain"/>
</dbReference>
<dbReference type="STRING" id="416450.A0A1V6NLG3"/>
<dbReference type="PANTHER" id="PTHR46481">
    <property type="entry name" value="ZINC FINGER BED DOMAIN-CONTAINING PROTEIN 4"/>
    <property type="match status" value="1"/>
</dbReference>
<evidence type="ECO:0000256" key="2">
    <source>
        <dbReference type="ARBA" id="ARBA00022723"/>
    </source>
</evidence>
<dbReference type="PANTHER" id="PTHR46481:SF10">
    <property type="entry name" value="ZINC FINGER BED DOMAIN-CONTAINING PROTEIN 39"/>
    <property type="match status" value="1"/>
</dbReference>
<protein>
    <recommendedName>
        <fullName evidence="10">BED-type domain-containing protein</fullName>
    </recommendedName>
</protein>
<dbReference type="EMBL" id="MDYN01000398">
    <property type="protein sequence ID" value="OQD65568.1"/>
    <property type="molecule type" value="Genomic_DNA"/>
</dbReference>
<dbReference type="AlphaFoldDB" id="A0A1V6NLG3"/>
<evidence type="ECO:0000256" key="6">
    <source>
        <dbReference type="ARBA" id="ARBA00023163"/>
    </source>
</evidence>
<dbReference type="GO" id="GO:0005634">
    <property type="term" value="C:nucleus"/>
    <property type="evidence" value="ECO:0007669"/>
    <property type="project" value="UniProtKB-SubCell"/>
</dbReference>
<dbReference type="SUPFAM" id="SSF53098">
    <property type="entry name" value="Ribonuclease H-like"/>
    <property type="match status" value="1"/>
</dbReference>
<feature type="non-terminal residue" evidence="11">
    <location>
        <position position="381"/>
    </location>
</feature>
<comment type="caution">
    <text evidence="11">The sequence shown here is derived from an EMBL/GenBank/DDBJ whole genome shotgun (WGS) entry which is preliminary data.</text>
</comment>
<evidence type="ECO:0000259" key="10">
    <source>
        <dbReference type="PROSITE" id="PS50808"/>
    </source>
</evidence>
<dbReference type="PROSITE" id="PS50808">
    <property type="entry name" value="ZF_BED"/>
    <property type="match status" value="1"/>
</dbReference>
<organism evidence="11 12">
    <name type="scientific">Penicillium antarcticum</name>
    <dbReference type="NCBI Taxonomy" id="416450"/>
    <lineage>
        <taxon>Eukaryota</taxon>
        <taxon>Fungi</taxon>
        <taxon>Dikarya</taxon>
        <taxon>Ascomycota</taxon>
        <taxon>Pezizomycotina</taxon>
        <taxon>Eurotiomycetes</taxon>
        <taxon>Eurotiomycetidae</taxon>
        <taxon>Eurotiales</taxon>
        <taxon>Aspergillaceae</taxon>
        <taxon>Penicillium</taxon>
    </lineage>
</organism>
<dbReference type="Proteomes" id="UP000191672">
    <property type="component" value="Unassembled WGS sequence"/>
</dbReference>
<reference evidence="12" key="1">
    <citation type="journal article" date="2017" name="Nat. Microbiol.">
        <title>Global analysis of biosynthetic gene clusters reveals vast potential of secondary metabolite production in Penicillium species.</title>
        <authorList>
            <person name="Nielsen J.C."/>
            <person name="Grijseels S."/>
            <person name="Prigent S."/>
            <person name="Ji B."/>
            <person name="Dainat J."/>
            <person name="Nielsen K.F."/>
            <person name="Frisvad J.C."/>
            <person name="Workman M."/>
            <person name="Nielsen J."/>
        </authorList>
    </citation>
    <scope>NUCLEOTIDE SEQUENCE [LARGE SCALE GENOMIC DNA]</scope>
    <source>
        <strain evidence="12">IBT 31811</strain>
    </source>
</reference>
<keyword evidence="6" id="KW-0804">Transcription</keyword>
<evidence type="ECO:0000256" key="8">
    <source>
        <dbReference type="PROSITE-ProRule" id="PRU00027"/>
    </source>
</evidence>
<dbReference type="GO" id="GO:0008270">
    <property type="term" value="F:zinc ion binding"/>
    <property type="evidence" value="ECO:0007669"/>
    <property type="project" value="UniProtKB-KW"/>
</dbReference>
<keyword evidence="4" id="KW-0862">Zinc</keyword>
<feature type="region of interest" description="Disordered" evidence="9">
    <location>
        <begin position="1"/>
        <end position="33"/>
    </location>
</feature>
<dbReference type="SMART" id="SM00614">
    <property type="entry name" value="ZnF_BED"/>
    <property type="match status" value="1"/>
</dbReference>
<keyword evidence="3 8" id="KW-0863">Zinc-finger</keyword>
<keyword evidence="7" id="KW-0539">Nucleus</keyword>
<dbReference type="InterPro" id="IPR012337">
    <property type="entry name" value="RNaseH-like_sf"/>
</dbReference>
<evidence type="ECO:0000256" key="7">
    <source>
        <dbReference type="ARBA" id="ARBA00023242"/>
    </source>
</evidence>
<evidence type="ECO:0000313" key="11">
    <source>
        <dbReference type="EMBL" id="OQD65568.1"/>
    </source>
</evidence>
<proteinExistence type="predicted"/>
<evidence type="ECO:0000256" key="9">
    <source>
        <dbReference type="SAM" id="MobiDB-lite"/>
    </source>
</evidence>
<gene>
    <name evidence="11" type="ORF">PENANT_c398G03851</name>
</gene>
<evidence type="ECO:0000256" key="1">
    <source>
        <dbReference type="ARBA" id="ARBA00004123"/>
    </source>
</evidence>
<accession>A0A1V6NLG3</accession>
<evidence type="ECO:0000256" key="4">
    <source>
        <dbReference type="ARBA" id="ARBA00022833"/>
    </source>
</evidence>
<feature type="domain" description="BED-type" evidence="10">
    <location>
        <begin position="111"/>
        <end position="171"/>
    </location>
</feature>
<evidence type="ECO:0000256" key="5">
    <source>
        <dbReference type="ARBA" id="ARBA00023015"/>
    </source>
</evidence>
<comment type="subcellular location">
    <subcellularLocation>
        <location evidence="1">Nucleus</location>
    </subcellularLocation>
</comment>
<feature type="region of interest" description="Disordered" evidence="9">
    <location>
        <begin position="47"/>
        <end position="66"/>
    </location>
</feature>